<gene>
    <name evidence="2" type="ORF">GIY30_17145</name>
</gene>
<name>A0A6L7GT13_9ACTN</name>
<organism evidence="2 3">
    <name type="scientific">Gordonia mangrovi</name>
    <dbReference type="NCBI Taxonomy" id="2665643"/>
    <lineage>
        <taxon>Bacteria</taxon>
        <taxon>Bacillati</taxon>
        <taxon>Actinomycetota</taxon>
        <taxon>Actinomycetes</taxon>
        <taxon>Mycobacteriales</taxon>
        <taxon>Gordoniaceae</taxon>
        <taxon>Gordonia</taxon>
    </lineage>
</organism>
<accession>A0A6L7GT13</accession>
<evidence type="ECO:0000256" key="1">
    <source>
        <dbReference type="SAM" id="Phobius"/>
    </source>
</evidence>
<feature type="transmembrane region" description="Helical" evidence="1">
    <location>
        <begin position="12"/>
        <end position="37"/>
    </location>
</feature>
<keyword evidence="3" id="KW-1185">Reference proteome</keyword>
<keyword evidence="1" id="KW-1133">Transmembrane helix</keyword>
<dbReference type="AlphaFoldDB" id="A0A6L7GT13"/>
<dbReference type="RefSeq" id="WP_160903400.1">
    <property type="nucleotide sequence ID" value="NZ_CP102850.1"/>
</dbReference>
<sequence>MRPGQRSAAQRVRRYVVQIPYFVVLLGLLVAAVLVLFDRWRRGAFVFGSVLLLGAVLRAFIPTSRVGLLQVRSKFFDVAVMASVGSLILWLATSIDPLGTD</sequence>
<dbReference type="Pfam" id="PF11222">
    <property type="entry name" value="DUF3017"/>
    <property type="match status" value="1"/>
</dbReference>
<dbReference type="InterPro" id="IPR021385">
    <property type="entry name" value="DUF3017"/>
</dbReference>
<evidence type="ECO:0000313" key="2">
    <source>
        <dbReference type="EMBL" id="MXP23066.1"/>
    </source>
</evidence>
<dbReference type="Proteomes" id="UP000475545">
    <property type="component" value="Unassembled WGS sequence"/>
</dbReference>
<keyword evidence="1" id="KW-0812">Transmembrane</keyword>
<feature type="transmembrane region" description="Helical" evidence="1">
    <location>
        <begin position="73"/>
        <end position="92"/>
    </location>
</feature>
<comment type="caution">
    <text evidence="2">The sequence shown here is derived from an EMBL/GenBank/DDBJ whole genome shotgun (WGS) entry which is preliminary data.</text>
</comment>
<proteinExistence type="predicted"/>
<dbReference type="EMBL" id="WMBR01000004">
    <property type="protein sequence ID" value="MXP23066.1"/>
    <property type="molecule type" value="Genomic_DNA"/>
</dbReference>
<keyword evidence="1" id="KW-0472">Membrane</keyword>
<reference evidence="2 3" key="1">
    <citation type="submission" date="2019-11" db="EMBL/GenBank/DDBJ databases">
        <title>Gordonia sp. nov., a novel actinobacterium isolated from mangrove soil in Hainan.</title>
        <authorList>
            <person name="Huang X."/>
            <person name="Xie Y."/>
            <person name="Chu X."/>
            <person name="Xiao K."/>
        </authorList>
    </citation>
    <scope>NUCLEOTIDE SEQUENCE [LARGE SCALE GENOMIC DNA]</scope>
    <source>
        <strain evidence="2 3">HNM0687</strain>
    </source>
</reference>
<evidence type="ECO:0000313" key="3">
    <source>
        <dbReference type="Proteomes" id="UP000475545"/>
    </source>
</evidence>
<protein>
    <submittedName>
        <fullName evidence="2">DUF3017 domain-containing protein</fullName>
    </submittedName>
</protein>
<feature type="transmembrane region" description="Helical" evidence="1">
    <location>
        <begin position="43"/>
        <end position="61"/>
    </location>
</feature>